<dbReference type="GO" id="GO:0005634">
    <property type="term" value="C:nucleus"/>
    <property type="evidence" value="ECO:0007669"/>
    <property type="project" value="UniProtKB-SubCell"/>
</dbReference>
<accession>A0AAW1NQK0</accession>
<reference evidence="5 6" key="1">
    <citation type="journal article" date="2024" name="Nat. Commun.">
        <title>Phylogenomics reveals the evolutionary origins of lichenization in chlorophyte algae.</title>
        <authorList>
            <person name="Puginier C."/>
            <person name="Libourel C."/>
            <person name="Otte J."/>
            <person name="Skaloud P."/>
            <person name="Haon M."/>
            <person name="Grisel S."/>
            <person name="Petersen M."/>
            <person name="Berrin J.G."/>
            <person name="Delaux P.M."/>
            <person name="Dal Grande F."/>
            <person name="Keller J."/>
        </authorList>
    </citation>
    <scope>NUCLEOTIDE SEQUENCE [LARGE SCALE GENOMIC DNA]</scope>
    <source>
        <strain evidence="5 6">SAG 2036</strain>
    </source>
</reference>
<evidence type="ECO:0000313" key="5">
    <source>
        <dbReference type="EMBL" id="KAK9788449.1"/>
    </source>
</evidence>
<proteinExistence type="predicted"/>
<organism evidence="5 6">
    <name type="scientific">Symbiochloris irregularis</name>
    <dbReference type="NCBI Taxonomy" id="706552"/>
    <lineage>
        <taxon>Eukaryota</taxon>
        <taxon>Viridiplantae</taxon>
        <taxon>Chlorophyta</taxon>
        <taxon>core chlorophytes</taxon>
        <taxon>Trebouxiophyceae</taxon>
        <taxon>Trebouxiales</taxon>
        <taxon>Trebouxiaceae</taxon>
        <taxon>Symbiochloris</taxon>
    </lineage>
</organism>
<protein>
    <recommendedName>
        <fullName evidence="4">ELYS-like domain-containing protein</fullName>
    </recommendedName>
</protein>
<feature type="region of interest" description="Disordered" evidence="3">
    <location>
        <begin position="550"/>
        <end position="623"/>
    </location>
</feature>
<feature type="domain" description="ELYS-like" evidence="4">
    <location>
        <begin position="252"/>
        <end position="470"/>
    </location>
</feature>
<evidence type="ECO:0000313" key="6">
    <source>
        <dbReference type="Proteomes" id="UP001465755"/>
    </source>
</evidence>
<dbReference type="GO" id="GO:0016567">
    <property type="term" value="P:protein ubiquitination"/>
    <property type="evidence" value="ECO:0007669"/>
    <property type="project" value="InterPro"/>
</dbReference>
<keyword evidence="2" id="KW-0539">Nucleus</keyword>
<evidence type="ECO:0000256" key="2">
    <source>
        <dbReference type="ARBA" id="ARBA00023242"/>
    </source>
</evidence>
<dbReference type="InterPro" id="IPR025151">
    <property type="entry name" value="ELYS_dom"/>
</dbReference>
<dbReference type="EMBL" id="JALJOQ010000226">
    <property type="protein sequence ID" value="KAK9788449.1"/>
    <property type="molecule type" value="Genomic_DNA"/>
</dbReference>
<dbReference type="Proteomes" id="UP001465755">
    <property type="component" value="Unassembled WGS sequence"/>
</dbReference>
<dbReference type="InterPro" id="IPR044718">
    <property type="entry name" value="HOS1"/>
</dbReference>
<gene>
    <name evidence="5" type="ORF">WJX73_004468</name>
</gene>
<keyword evidence="6" id="KW-1185">Reference proteome</keyword>
<name>A0AAW1NQK0_9CHLO</name>
<evidence type="ECO:0000256" key="1">
    <source>
        <dbReference type="ARBA" id="ARBA00004123"/>
    </source>
</evidence>
<dbReference type="PANTHER" id="PTHR47358:SF2">
    <property type="entry name" value="E3 UBIQUITIN-PROTEIN LIGASE HOS1"/>
    <property type="match status" value="1"/>
</dbReference>
<evidence type="ECO:0000256" key="3">
    <source>
        <dbReference type="SAM" id="MobiDB-lite"/>
    </source>
</evidence>
<dbReference type="Pfam" id="PF13934">
    <property type="entry name" value="ELYS"/>
    <property type="match status" value="1"/>
</dbReference>
<feature type="compositionally biased region" description="Basic residues" evidence="3">
    <location>
        <begin position="609"/>
        <end position="623"/>
    </location>
</feature>
<dbReference type="PANTHER" id="PTHR47358">
    <property type="entry name" value="E3 UBIQUITIN-PROTEIN LIGASE HOS1"/>
    <property type="match status" value="1"/>
</dbReference>
<feature type="compositionally biased region" description="Polar residues" evidence="3">
    <location>
        <begin position="598"/>
        <end position="608"/>
    </location>
</feature>
<feature type="compositionally biased region" description="Low complexity" evidence="3">
    <location>
        <begin position="572"/>
        <end position="585"/>
    </location>
</feature>
<comment type="caution">
    <text evidence="5">The sequence shown here is derived from an EMBL/GenBank/DDBJ whole genome shotgun (WGS) entry which is preliminary data.</text>
</comment>
<dbReference type="AlphaFoldDB" id="A0AAW1NQK0"/>
<dbReference type="GO" id="GO:0004842">
    <property type="term" value="F:ubiquitin-protein transferase activity"/>
    <property type="evidence" value="ECO:0007669"/>
    <property type="project" value="InterPro"/>
</dbReference>
<feature type="compositionally biased region" description="Acidic residues" evidence="3">
    <location>
        <begin position="561"/>
        <end position="571"/>
    </location>
</feature>
<comment type="subcellular location">
    <subcellularLocation>
        <location evidence="1">Nucleus</location>
    </subcellularLocation>
</comment>
<sequence>MPAQGISPLLQQLSEVPIAELCRRTADGERPVQSLYDLGTEHGLCSITARDDVERLYSIFDLAVVHGLGSIVLDYVEGVCLDPFCSSSDPLESTLLDGRCIKRWCQLAVQRLSKAAWQSKSRGLASDPLLTAPLAALNTIVLVSETLALSETEGSANRDSVVEVMHQARQLQQFYQVVPGHLLETLPDTIKTLIQVTEWAARQQLDFGNGFGRFASHQQWCMAVERRRSNSPRNSSLLQDHLRTLEQQHGCSGLTYPAQSFTGALQSLFLTGDTDAAAWHAKLALLLYYALDAGLPAPAEAFWQGFGIGPALYRQWHVRFLLDDAASGLPSSPASLQQAAKLLPACASPETPFPFLEALARLGQPHAALAALQARAGGLGSSASSLHQLTLTQVQAAVCLHLECGSVPEAFLQVRQHCAGLRDAEERQQHSTAALQALMHWAAGHKALGQVLQLPLDTQEEQVLIKVLERSQESAALLPLYWMQRGNMAAAALAQARLGDQAASAGSAASPVKAETSKLLAAAAPSMPAVQRSLLEGRWPLFGPVLAEQRHLQKSSHPPDELPDSAPDDSALDASQPSPPAASLQEGLLPMDRLAAQHTASPVWSPSRGSKRPRPKIARRVMR</sequence>
<evidence type="ECO:0000259" key="4">
    <source>
        <dbReference type="Pfam" id="PF13934"/>
    </source>
</evidence>